<keyword evidence="2" id="KW-1185">Reference proteome</keyword>
<name>A0ABD3R0E6_9STRA</name>
<protein>
    <recommendedName>
        <fullName evidence="3">3-beta hydroxysteroid dehydrogenase/isomerase domain-containing protein</fullName>
    </recommendedName>
</protein>
<evidence type="ECO:0000313" key="1">
    <source>
        <dbReference type="EMBL" id="KAL3805792.1"/>
    </source>
</evidence>
<comment type="caution">
    <text evidence="1">The sequence shown here is derived from an EMBL/GenBank/DDBJ whole genome shotgun (WGS) entry which is preliminary data.</text>
</comment>
<organism evidence="1 2">
    <name type="scientific">Cyclotella cryptica</name>
    <dbReference type="NCBI Taxonomy" id="29204"/>
    <lineage>
        <taxon>Eukaryota</taxon>
        <taxon>Sar</taxon>
        <taxon>Stramenopiles</taxon>
        <taxon>Ochrophyta</taxon>
        <taxon>Bacillariophyta</taxon>
        <taxon>Coscinodiscophyceae</taxon>
        <taxon>Thalassiosirophycidae</taxon>
        <taxon>Stephanodiscales</taxon>
        <taxon>Stephanodiscaceae</taxon>
        <taxon>Cyclotella</taxon>
    </lineage>
</organism>
<dbReference type="EMBL" id="JABMIG020000001">
    <property type="protein sequence ID" value="KAL3805792.1"/>
    <property type="molecule type" value="Genomic_DNA"/>
</dbReference>
<sequence length="111" mass="12232">MSPPIQKRILVTGGCGYIGPSNATDNDVEYSVVVVDSLANSSSESLRRVADISSLQNFTIDHEDAPARTTRAPRLPQSRLLRQARFPGRHRFYEIFRLAASLESAPVSFAL</sequence>
<evidence type="ECO:0008006" key="3">
    <source>
        <dbReference type="Google" id="ProtNLM"/>
    </source>
</evidence>
<dbReference type="Gene3D" id="3.40.50.720">
    <property type="entry name" value="NAD(P)-binding Rossmann-like Domain"/>
    <property type="match status" value="1"/>
</dbReference>
<gene>
    <name evidence="1" type="ORF">HJC23_007753</name>
</gene>
<dbReference type="AlphaFoldDB" id="A0ABD3R0E6"/>
<reference evidence="1 2" key="1">
    <citation type="journal article" date="2020" name="G3 (Bethesda)">
        <title>Improved Reference Genome for Cyclotella cryptica CCMP332, a Model for Cell Wall Morphogenesis, Salinity Adaptation, and Lipid Production in Diatoms (Bacillariophyta).</title>
        <authorList>
            <person name="Roberts W.R."/>
            <person name="Downey K.M."/>
            <person name="Ruck E.C."/>
            <person name="Traller J.C."/>
            <person name="Alverson A.J."/>
        </authorList>
    </citation>
    <scope>NUCLEOTIDE SEQUENCE [LARGE SCALE GENOMIC DNA]</scope>
    <source>
        <strain evidence="1 2">CCMP332</strain>
    </source>
</reference>
<accession>A0ABD3R0E6</accession>
<evidence type="ECO:0000313" key="2">
    <source>
        <dbReference type="Proteomes" id="UP001516023"/>
    </source>
</evidence>
<proteinExistence type="predicted"/>
<dbReference type="Proteomes" id="UP001516023">
    <property type="component" value="Unassembled WGS sequence"/>
</dbReference>